<evidence type="ECO:0000256" key="1">
    <source>
        <dbReference type="SAM" id="MobiDB-lite"/>
    </source>
</evidence>
<reference evidence="4" key="1">
    <citation type="submission" date="2016-04" db="EMBL/GenBank/DDBJ databases">
        <title>Cephalotus genome sequencing.</title>
        <authorList>
            <person name="Fukushima K."/>
            <person name="Hasebe M."/>
            <person name="Fang X."/>
        </authorList>
    </citation>
    <scope>NUCLEOTIDE SEQUENCE [LARGE SCALE GENOMIC DNA]</scope>
    <source>
        <strain evidence="4">cv. St1</strain>
    </source>
</reference>
<feature type="region of interest" description="Disordered" evidence="1">
    <location>
        <begin position="1"/>
        <end position="367"/>
    </location>
</feature>
<dbReference type="EMBL" id="BDDD01001704">
    <property type="protein sequence ID" value="GAV77885.1"/>
    <property type="molecule type" value="Genomic_DNA"/>
</dbReference>
<dbReference type="InterPro" id="IPR012417">
    <property type="entry name" value="CaM-bd_dom_pln"/>
</dbReference>
<evidence type="ECO:0000259" key="2">
    <source>
        <dbReference type="SMART" id="SM01054"/>
    </source>
</evidence>
<dbReference type="Proteomes" id="UP000187406">
    <property type="component" value="Unassembled WGS sequence"/>
</dbReference>
<gene>
    <name evidence="3" type="ORF">CFOL_v3_21353</name>
</gene>
<feature type="domain" description="Calmodulin-binding" evidence="2">
    <location>
        <begin position="290"/>
        <end position="417"/>
    </location>
</feature>
<feature type="compositionally biased region" description="Acidic residues" evidence="1">
    <location>
        <begin position="227"/>
        <end position="244"/>
    </location>
</feature>
<dbReference type="PANTHER" id="PTHR33349">
    <property type="entry name" value="EMB|CAB62594.1"/>
    <property type="match status" value="1"/>
</dbReference>
<comment type="caution">
    <text evidence="3">The sequence shown here is derived from an EMBL/GenBank/DDBJ whole genome shotgun (WGS) entry which is preliminary data.</text>
</comment>
<feature type="compositionally biased region" description="Basic and acidic residues" evidence="1">
    <location>
        <begin position="108"/>
        <end position="124"/>
    </location>
</feature>
<feature type="compositionally biased region" description="Basic and acidic residues" evidence="1">
    <location>
        <begin position="198"/>
        <end position="209"/>
    </location>
</feature>
<feature type="compositionally biased region" description="Polar residues" evidence="1">
    <location>
        <begin position="251"/>
        <end position="265"/>
    </location>
</feature>
<accession>A0A1Q3CCD1</accession>
<dbReference type="SMART" id="SM01054">
    <property type="entry name" value="CaM_binding"/>
    <property type="match status" value="1"/>
</dbReference>
<organism evidence="3 4">
    <name type="scientific">Cephalotus follicularis</name>
    <name type="common">Albany pitcher plant</name>
    <dbReference type="NCBI Taxonomy" id="3775"/>
    <lineage>
        <taxon>Eukaryota</taxon>
        <taxon>Viridiplantae</taxon>
        <taxon>Streptophyta</taxon>
        <taxon>Embryophyta</taxon>
        <taxon>Tracheophyta</taxon>
        <taxon>Spermatophyta</taxon>
        <taxon>Magnoliopsida</taxon>
        <taxon>eudicotyledons</taxon>
        <taxon>Gunneridae</taxon>
        <taxon>Pentapetalae</taxon>
        <taxon>rosids</taxon>
        <taxon>fabids</taxon>
        <taxon>Oxalidales</taxon>
        <taxon>Cephalotaceae</taxon>
        <taxon>Cephalotus</taxon>
    </lineage>
</organism>
<dbReference type="Pfam" id="PF07839">
    <property type="entry name" value="CaM_binding"/>
    <property type="match status" value="1"/>
</dbReference>
<keyword evidence="4" id="KW-1185">Reference proteome</keyword>
<proteinExistence type="predicted"/>
<feature type="compositionally biased region" description="Low complexity" evidence="1">
    <location>
        <begin position="50"/>
        <end position="63"/>
    </location>
</feature>
<feature type="compositionally biased region" description="Polar residues" evidence="1">
    <location>
        <begin position="126"/>
        <end position="139"/>
    </location>
</feature>
<evidence type="ECO:0000313" key="4">
    <source>
        <dbReference type="Proteomes" id="UP000187406"/>
    </source>
</evidence>
<sequence length="423" mass="45652">MATSRRDTSTVVKEKRGTSPSSSGITSTQSHSQRSTKQCPIAASTDKVKSPQSAPAAASRQAPNYLRSTLSSRPESFKYVKKSSPGDSTQKPDLIRRRSFDKPPSLARADKAHVSPGSARERVVTVRSSSFTPRTNTSPKPIMDKISKTPKAVKSQFPSSSKSIKKTPSPSTKKGTNASASRKPPSTVNVTQTSNPEGKQEDIEAEIHGVQEIVNVESEVQVPCEMTESDDKENAEIADTEVNDDEKLKSSDISTVTSEDLSVHQTGEIEETEEKTSTQNELEESDSKDESSESHQEESLVSEAKIEAEAKGEDNNVSEEFASGEVTGDQNMVDGKAQGDGGSEGAKAKEGQQAEGTDVEEAKPELENVVASRQVRLGKKESPGAYNDVIEETTSKLLEKRKNKVKALVGAFETVIDYETPSK</sequence>
<dbReference type="InParanoid" id="A0A1Q3CCD1"/>
<name>A0A1Q3CCD1_CEPFO</name>
<dbReference type="AlphaFoldDB" id="A0A1Q3CCD1"/>
<feature type="compositionally biased region" description="Basic and acidic residues" evidence="1">
    <location>
        <begin position="288"/>
        <end position="314"/>
    </location>
</feature>
<protein>
    <submittedName>
        <fullName evidence="3">CaM_binding domain-containing protein</fullName>
    </submittedName>
</protein>
<feature type="compositionally biased region" description="Basic and acidic residues" evidence="1">
    <location>
        <begin position="1"/>
        <end position="17"/>
    </location>
</feature>
<evidence type="ECO:0000313" key="3">
    <source>
        <dbReference type="EMBL" id="GAV77885.1"/>
    </source>
</evidence>
<feature type="compositionally biased region" description="Low complexity" evidence="1">
    <location>
        <begin position="158"/>
        <end position="174"/>
    </location>
</feature>
<feature type="compositionally biased region" description="Low complexity" evidence="1">
    <location>
        <begin position="18"/>
        <end position="32"/>
    </location>
</feature>
<feature type="compositionally biased region" description="Polar residues" evidence="1">
    <location>
        <begin position="175"/>
        <end position="197"/>
    </location>
</feature>
<dbReference type="STRING" id="3775.A0A1Q3CCD1"/>
<dbReference type="GO" id="GO:0005516">
    <property type="term" value="F:calmodulin binding"/>
    <property type="evidence" value="ECO:0007669"/>
    <property type="project" value="InterPro"/>
</dbReference>
<dbReference type="OrthoDB" id="1939646at2759"/>
<dbReference type="PANTHER" id="PTHR33349:SF20">
    <property type="entry name" value="CHROMO DOMAIN CEC-LIKE PROTEIN"/>
    <property type="match status" value="1"/>
</dbReference>